<gene>
    <name evidence="5" type="ORF">AVDCRST_MAG73-4268</name>
</gene>
<dbReference type="InterPro" id="IPR014031">
    <property type="entry name" value="Ketoacyl_synth_C"/>
</dbReference>
<dbReference type="FunFam" id="3.40.47.10:FF:000018">
    <property type="entry name" value="3-oxoacyl-[acyl-carrier-protein] synthase 2"/>
    <property type="match status" value="1"/>
</dbReference>
<proteinExistence type="inferred from homology"/>
<dbReference type="GO" id="GO:0006633">
    <property type="term" value="P:fatty acid biosynthetic process"/>
    <property type="evidence" value="ECO:0007669"/>
    <property type="project" value="TreeGrafter"/>
</dbReference>
<reference evidence="5" key="1">
    <citation type="submission" date="2020-02" db="EMBL/GenBank/DDBJ databases">
        <authorList>
            <person name="Meier V. D."/>
        </authorList>
    </citation>
    <scope>NUCLEOTIDE SEQUENCE</scope>
    <source>
        <strain evidence="5">AVDCRST_MAG73</strain>
    </source>
</reference>
<accession>A0A6J4V7T3</accession>
<dbReference type="PANTHER" id="PTHR11712">
    <property type="entry name" value="POLYKETIDE SYNTHASE-RELATED"/>
    <property type="match status" value="1"/>
</dbReference>
<protein>
    <submittedName>
        <fullName evidence="5">3-oxoacyl-[acyl-carrier-protein] synthase, KASII</fullName>
        <ecNumber evidence="5">2.3.1.179</ecNumber>
    </submittedName>
</protein>
<dbReference type="AlphaFoldDB" id="A0A6J4V7T3"/>
<dbReference type="SMART" id="SM00825">
    <property type="entry name" value="PKS_KS"/>
    <property type="match status" value="1"/>
</dbReference>
<evidence type="ECO:0000313" key="5">
    <source>
        <dbReference type="EMBL" id="CAA9566826.1"/>
    </source>
</evidence>
<dbReference type="EC" id="2.3.1.179" evidence="5"/>
<dbReference type="PANTHER" id="PTHR11712:SF336">
    <property type="entry name" value="3-OXOACYL-[ACYL-CARRIER-PROTEIN] SYNTHASE, MITOCHONDRIAL"/>
    <property type="match status" value="1"/>
</dbReference>
<dbReference type="Gene3D" id="3.40.47.10">
    <property type="match status" value="2"/>
</dbReference>
<dbReference type="NCBIfam" id="NF005589">
    <property type="entry name" value="PRK07314.1"/>
    <property type="match status" value="1"/>
</dbReference>
<comment type="similarity">
    <text evidence="1 3">Belongs to the thiolase-like superfamily. Beta-ketoacyl-ACP synthases family.</text>
</comment>
<dbReference type="PROSITE" id="PS52004">
    <property type="entry name" value="KS3_2"/>
    <property type="match status" value="1"/>
</dbReference>
<dbReference type="EMBL" id="CADCWE010000271">
    <property type="protein sequence ID" value="CAA9566826.1"/>
    <property type="molecule type" value="Genomic_DNA"/>
</dbReference>
<dbReference type="GO" id="GO:0005829">
    <property type="term" value="C:cytosol"/>
    <property type="evidence" value="ECO:0007669"/>
    <property type="project" value="TreeGrafter"/>
</dbReference>
<evidence type="ECO:0000256" key="1">
    <source>
        <dbReference type="ARBA" id="ARBA00008467"/>
    </source>
</evidence>
<sequence>MADRSLRRVAITGIGPITAIGNGVDGLWDGVRRGTSAVRRIRCFDPSAFSCQVAAEVEFEPLDFMDPRKAHRLDRFSQLSLACALMALSDSGLSKTEAERAGMGIYTGSALGGIAFAETQHEVYVARGLRAVSPMLALSVFGGASSCNIAIELGLTGPSIANANSCASGAIAIGEAARIIRDGRATAMLAGGIEAPLAPLTFGSFSLIRVLTTRNDDPGTASRPFDADRDGFVMAEGGAMMVLEDLDHARARGATVYAELVGYGTTNDAHHMTAPRPDGAQAGRAMTEALADADLAPEAITYVNAHGSSTVLNDSTECRAIRLALGDHADHVAVSGTKGMHAHALGATGAIEAAIGALAITNGHLPGTTNLRSQDPACDLDVIPPGGRDVQTPYLISNSFGFGGINASLVLGAA</sequence>
<dbReference type="InterPro" id="IPR020841">
    <property type="entry name" value="PKS_Beta-ketoAc_synthase_dom"/>
</dbReference>
<evidence type="ECO:0000256" key="3">
    <source>
        <dbReference type="RuleBase" id="RU003694"/>
    </source>
</evidence>
<dbReference type="InterPro" id="IPR016039">
    <property type="entry name" value="Thiolase-like"/>
</dbReference>
<evidence type="ECO:0000256" key="2">
    <source>
        <dbReference type="ARBA" id="ARBA00022679"/>
    </source>
</evidence>
<evidence type="ECO:0000259" key="4">
    <source>
        <dbReference type="PROSITE" id="PS52004"/>
    </source>
</evidence>
<dbReference type="InterPro" id="IPR014030">
    <property type="entry name" value="Ketoacyl_synth_N"/>
</dbReference>
<dbReference type="GO" id="GO:0004315">
    <property type="term" value="F:3-oxoacyl-[acyl-carrier-protein] synthase activity"/>
    <property type="evidence" value="ECO:0007669"/>
    <property type="project" value="UniProtKB-EC"/>
</dbReference>
<dbReference type="InterPro" id="IPR000794">
    <property type="entry name" value="Beta-ketoacyl_synthase"/>
</dbReference>
<dbReference type="Pfam" id="PF02801">
    <property type="entry name" value="Ketoacyl-synt_C"/>
    <property type="match status" value="1"/>
</dbReference>
<feature type="domain" description="Ketosynthase family 3 (KS3)" evidence="4">
    <location>
        <begin position="6"/>
        <end position="413"/>
    </location>
</feature>
<keyword evidence="5" id="KW-0012">Acyltransferase</keyword>
<keyword evidence="2 3" id="KW-0808">Transferase</keyword>
<dbReference type="Pfam" id="PF00109">
    <property type="entry name" value="ketoacyl-synt"/>
    <property type="match status" value="1"/>
</dbReference>
<dbReference type="CDD" id="cd00834">
    <property type="entry name" value="KAS_I_II"/>
    <property type="match status" value="1"/>
</dbReference>
<name>A0A6J4V7T3_9BACT</name>
<dbReference type="SUPFAM" id="SSF53901">
    <property type="entry name" value="Thiolase-like"/>
    <property type="match status" value="2"/>
</dbReference>
<organism evidence="5">
    <name type="scientific">uncultured Thermomicrobiales bacterium</name>
    <dbReference type="NCBI Taxonomy" id="1645740"/>
    <lineage>
        <taxon>Bacteria</taxon>
        <taxon>Pseudomonadati</taxon>
        <taxon>Thermomicrobiota</taxon>
        <taxon>Thermomicrobia</taxon>
        <taxon>Thermomicrobiales</taxon>
        <taxon>environmental samples</taxon>
    </lineage>
</organism>